<dbReference type="GO" id="GO:0009000">
    <property type="term" value="F:selenocysteine lyase activity"/>
    <property type="evidence" value="ECO:0007669"/>
    <property type="project" value="UniProtKB-EC"/>
</dbReference>
<protein>
    <recommendedName>
        <fullName evidence="8">Selenocysteine lyase</fullName>
        <ecNumber evidence="7">4.4.1.16</ecNumber>
    </recommendedName>
</protein>
<comment type="subunit">
    <text evidence="3">Homodimer.</text>
</comment>
<comment type="function">
    <text evidence="6">Catalyzes the decomposition of L-selenocysteine to L-alanine and elemental selenium.</text>
</comment>
<evidence type="ECO:0000256" key="4">
    <source>
        <dbReference type="ARBA" id="ARBA00022490"/>
    </source>
</evidence>
<evidence type="ECO:0000256" key="3">
    <source>
        <dbReference type="ARBA" id="ARBA00011738"/>
    </source>
</evidence>
<dbReference type="EC" id="4.4.1.16" evidence="7"/>
<dbReference type="GO" id="GO:0005829">
    <property type="term" value="C:cytosol"/>
    <property type="evidence" value="ECO:0007669"/>
    <property type="project" value="UniProtKB-SubCell"/>
</dbReference>
<keyword evidence="9" id="KW-0040">ANK repeat</keyword>
<evidence type="ECO:0000256" key="8">
    <source>
        <dbReference type="ARBA" id="ARBA00040554"/>
    </source>
</evidence>
<keyword evidence="5" id="KW-0808">Transferase</keyword>
<keyword evidence="13" id="KW-1185">Reference proteome</keyword>
<evidence type="ECO:0000256" key="1">
    <source>
        <dbReference type="ARBA" id="ARBA00001933"/>
    </source>
</evidence>
<dbReference type="SUPFAM" id="SSF53383">
    <property type="entry name" value="PLP-dependent transferases"/>
    <property type="match status" value="1"/>
</dbReference>
<feature type="domain" description="Aminotransferase class V" evidence="11">
    <location>
        <begin position="193"/>
        <end position="448"/>
    </location>
</feature>
<dbReference type="InterPro" id="IPR015422">
    <property type="entry name" value="PyrdxlP-dep_Trfase_small"/>
</dbReference>
<dbReference type="GeneTree" id="ENSGT00940000157773"/>
<reference evidence="12" key="1">
    <citation type="submission" date="2025-08" db="UniProtKB">
        <authorList>
            <consortium name="Ensembl"/>
        </authorList>
    </citation>
    <scope>IDENTIFICATION</scope>
</reference>
<dbReference type="Gene3D" id="1.10.260.50">
    <property type="match status" value="1"/>
</dbReference>
<dbReference type="Gene3D" id="1.25.40.20">
    <property type="entry name" value="Ankyrin repeat-containing domain"/>
    <property type="match status" value="1"/>
</dbReference>
<dbReference type="PROSITE" id="PS50297">
    <property type="entry name" value="ANK_REP_REGION"/>
    <property type="match status" value="1"/>
</dbReference>
<dbReference type="Gene3D" id="3.40.640.10">
    <property type="entry name" value="Type I PLP-dependent aspartate aminotransferase-like (Major domain)"/>
    <property type="match status" value="1"/>
</dbReference>
<dbReference type="Proteomes" id="UP000694557">
    <property type="component" value="Unassembled WGS sequence"/>
</dbReference>
<dbReference type="InterPro" id="IPR002110">
    <property type="entry name" value="Ankyrin_rpt"/>
</dbReference>
<evidence type="ECO:0000256" key="10">
    <source>
        <dbReference type="SAM" id="MobiDB-lite"/>
    </source>
</evidence>
<keyword evidence="4" id="KW-0963">Cytoplasm</keyword>
<reference evidence="12" key="2">
    <citation type="submission" date="2025-09" db="UniProtKB">
        <authorList>
            <consortium name="Ensembl"/>
        </authorList>
    </citation>
    <scope>IDENTIFICATION</scope>
</reference>
<comment type="cofactor">
    <cofactor evidence="1">
        <name>pyridoxal 5'-phosphate</name>
        <dbReference type="ChEBI" id="CHEBI:597326"/>
    </cofactor>
</comment>
<feature type="domain" description="Aminotransferase class V" evidence="11">
    <location>
        <begin position="83"/>
        <end position="164"/>
    </location>
</feature>
<feature type="repeat" description="ANK" evidence="9">
    <location>
        <begin position="455"/>
        <end position="477"/>
    </location>
</feature>
<dbReference type="SMART" id="SM00248">
    <property type="entry name" value="ANK"/>
    <property type="match status" value="2"/>
</dbReference>
<evidence type="ECO:0000256" key="2">
    <source>
        <dbReference type="ARBA" id="ARBA00004514"/>
    </source>
</evidence>
<dbReference type="FunFam" id="3.40.640.10:FF:000083">
    <property type="entry name" value="Selenocysteine lyase"/>
    <property type="match status" value="1"/>
</dbReference>
<dbReference type="AlphaFoldDB" id="A0A8C7GMF6"/>
<organism evidence="12 13">
    <name type="scientific">Oncorhynchus kisutch</name>
    <name type="common">Coho salmon</name>
    <name type="synonym">Salmo kisutch</name>
    <dbReference type="NCBI Taxonomy" id="8019"/>
    <lineage>
        <taxon>Eukaryota</taxon>
        <taxon>Metazoa</taxon>
        <taxon>Chordata</taxon>
        <taxon>Craniata</taxon>
        <taxon>Vertebrata</taxon>
        <taxon>Euteleostomi</taxon>
        <taxon>Actinopterygii</taxon>
        <taxon>Neopterygii</taxon>
        <taxon>Teleostei</taxon>
        <taxon>Protacanthopterygii</taxon>
        <taxon>Salmoniformes</taxon>
        <taxon>Salmonidae</taxon>
        <taxon>Salmoninae</taxon>
        <taxon>Oncorhynchus</taxon>
    </lineage>
</organism>
<sequence length="518" mass="56587">MSEPVKASSGTRDPRDHSHRSVDGRPFSHHSAASDGHTVTSLDDHHALSHHSDTGGANGHAHSDLPFDGHIHTYIPDMDEDRIYMDYNATTPLEPQVIQAVTEALHEAWGNPSSTYTPGVKAKKIITQARENVARMVGGKADDIIFTSGGTEANNLVFHSALEAYRESCRTAEQRGERHRHENSGTSAWPLPHILVSNVEHDSVRLTAEHLLKDATADVTSVAVSKVTGRVEVEDVLAAVRPATCLISIMMANNETGVLMPIRELCQRVSFVNRQRQHRILLHTDAAQAIGKVRVDARDLGVDYLTIVGHKFYAPRVGALYVNGPGTTTPLYPMLFGGGQERNFRPGTENTPMIAGLGKAAELVNANLTEYETHMLDTRDYLEEQLEAIFGRERIHFNSHFPDSETLPNTCNVSILGAGLQGRKVLSSCRRLLASVGAACHSHRGDRCVNRQTGIGATPLYLACQEGHLHIVEYLVKDCGSDVHLRAHDGMTGLHAAAHMGHHALVIWLVSGLDANML</sequence>
<feature type="region of interest" description="Disordered" evidence="10">
    <location>
        <begin position="1"/>
        <end position="40"/>
    </location>
</feature>
<dbReference type="Gene3D" id="3.90.1150.10">
    <property type="entry name" value="Aspartate Aminotransferase, domain 1"/>
    <property type="match status" value="1"/>
</dbReference>
<feature type="compositionally biased region" description="Basic and acidic residues" evidence="10">
    <location>
        <begin position="12"/>
        <end position="23"/>
    </location>
</feature>
<evidence type="ECO:0000259" key="11">
    <source>
        <dbReference type="Pfam" id="PF00266"/>
    </source>
</evidence>
<accession>A0A8C7GMF6</accession>
<evidence type="ECO:0000313" key="12">
    <source>
        <dbReference type="Ensembl" id="ENSOKIP00005044515.1"/>
    </source>
</evidence>
<dbReference type="InterPro" id="IPR000192">
    <property type="entry name" value="Aminotrans_V_dom"/>
</dbReference>
<dbReference type="InterPro" id="IPR015424">
    <property type="entry name" value="PyrdxlP-dep_Trfase"/>
</dbReference>
<evidence type="ECO:0000256" key="9">
    <source>
        <dbReference type="PROSITE-ProRule" id="PRU00023"/>
    </source>
</evidence>
<dbReference type="InterPro" id="IPR015421">
    <property type="entry name" value="PyrdxlP-dep_Trfase_major"/>
</dbReference>
<dbReference type="PANTHER" id="PTHR11601">
    <property type="entry name" value="CYSTEINE DESULFURYLASE FAMILY MEMBER"/>
    <property type="match status" value="1"/>
</dbReference>
<proteinExistence type="predicted"/>
<dbReference type="Pfam" id="PF00266">
    <property type="entry name" value="Aminotran_5"/>
    <property type="match status" value="2"/>
</dbReference>
<evidence type="ECO:0000256" key="6">
    <source>
        <dbReference type="ARBA" id="ARBA00037407"/>
    </source>
</evidence>
<dbReference type="Ensembl" id="ENSOKIT00005046870.1">
    <property type="protein sequence ID" value="ENSOKIP00005044515.1"/>
    <property type="gene ID" value="ENSOKIG00005018724.1"/>
</dbReference>
<evidence type="ECO:0000256" key="7">
    <source>
        <dbReference type="ARBA" id="ARBA00039054"/>
    </source>
</evidence>
<dbReference type="Pfam" id="PF12796">
    <property type="entry name" value="Ank_2"/>
    <property type="match status" value="1"/>
</dbReference>
<name>A0A8C7GMF6_ONCKI</name>
<dbReference type="SUPFAM" id="SSF48403">
    <property type="entry name" value="Ankyrin repeat"/>
    <property type="match status" value="1"/>
</dbReference>
<gene>
    <name evidence="12" type="primary">SCLY</name>
    <name evidence="12" type="synonym">scly</name>
</gene>
<evidence type="ECO:0000313" key="13">
    <source>
        <dbReference type="Proteomes" id="UP000694557"/>
    </source>
</evidence>
<dbReference type="InterPro" id="IPR036770">
    <property type="entry name" value="Ankyrin_rpt-contain_sf"/>
</dbReference>
<comment type="subcellular location">
    <subcellularLocation>
        <location evidence="2">Cytoplasm</location>
        <location evidence="2">Cytosol</location>
    </subcellularLocation>
</comment>
<dbReference type="PANTHER" id="PTHR11601:SF62">
    <property type="entry name" value="SELENOCYSTEINE LYASE"/>
    <property type="match status" value="1"/>
</dbReference>
<dbReference type="GO" id="GO:0016740">
    <property type="term" value="F:transferase activity"/>
    <property type="evidence" value="ECO:0007669"/>
    <property type="project" value="UniProtKB-KW"/>
</dbReference>
<dbReference type="PROSITE" id="PS50088">
    <property type="entry name" value="ANK_REPEAT"/>
    <property type="match status" value="1"/>
</dbReference>
<evidence type="ECO:0000256" key="5">
    <source>
        <dbReference type="ARBA" id="ARBA00022679"/>
    </source>
</evidence>